<proteinExistence type="predicted"/>
<evidence type="ECO:0000313" key="2">
    <source>
        <dbReference type="EMBL" id="CEM43929.1"/>
    </source>
</evidence>
<feature type="compositionally biased region" description="Basic and acidic residues" evidence="1">
    <location>
        <begin position="752"/>
        <end position="764"/>
    </location>
</feature>
<organism evidence="2">
    <name type="scientific">Chromera velia CCMP2878</name>
    <dbReference type="NCBI Taxonomy" id="1169474"/>
    <lineage>
        <taxon>Eukaryota</taxon>
        <taxon>Sar</taxon>
        <taxon>Alveolata</taxon>
        <taxon>Colpodellida</taxon>
        <taxon>Chromeraceae</taxon>
        <taxon>Chromera</taxon>
    </lineage>
</organism>
<feature type="compositionally biased region" description="Basic and acidic residues" evidence="1">
    <location>
        <begin position="780"/>
        <end position="792"/>
    </location>
</feature>
<protein>
    <submittedName>
        <fullName evidence="2">Uncharacterized protein</fullName>
    </submittedName>
</protein>
<evidence type="ECO:0000256" key="1">
    <source>
        <dbReference type="SAM" id="MobiDB-lite"/>
    </source>
</evidence>
<feature type="compositionally biased region" description="Acidic residues" evidence="1">
    <location>
        <begin position="736"/>
        <end position="751"/>
    </location>
</feature>
<feature type="region of interest" description="Disordered" evidence="1">
    <location>
        <begin position="714"/>
        <end position="792"/>
    </location>
</feature>
<reference evidence="2" key="1">
    <citation type="submission" date="2014-11" db="EMBL/GenBank/DDBJ databases">
        <authorList>
            <person name="Otto D Thomas"/>
            <person name="Naeem Raeece"/>
        </authorList>
    </citation>
    <scope>NUCLEOTIDE SEQUENCE</scope>
</reference>
<accession>A0A0G4HIN8</accession>
<dbReference type="VEuPathDB" id="CryptoDB:Cvel_27922"/>
<sequence length="1369" mass="153004">MCYYQQRKEAFPDSTPCQRASDFSEPLAEIDSQGDEGPFPPLYLAQDRPTGWINGGHEWWQYLQEYIDTRVYRNTPFCFYGKTLTATGLLRVTPLNFRIEDEDAGWMKYGRGALALSRGECGDLSTGQMVRIHTQTIHEKITGGSTTTVDNVRYCRRAEGSVNVTDDVVKSTWERIGDESIASTACEQSSFYAHFQGTGVGKLCWCGDAACESRDVDISLFKTYIQDVNLGGPVVGQKKNVVAGEEFDITLPWTGTGKFRPSEWNRGRIIPGSSTCASSHEPTSQLSWTNKLDNATTTKTHTRAMHPTKHDGGMWAFCNETSAQLAKLHTALAQDEHSGTSTYACQLISGVTQSHYTASEISCDGLGLCHDSGSEGCNSWQPEVNCPQRMSSRTKQAPMFYFDGYSCQSWPCFTVKNLILTDRTFCTSVLRGMVSDSSVGLPEDVVEASEDQKELIVERLTIHRAGHYKMCWCADQTDEERCSPMMDGTFARGYESLLGSGDASDPDSARDHYVDIYVAGPHVSEKPTLAVQTLVENAAGETLQKRTFPLTVNLTSAKPVVEERGLDVLTNQTDFVFFTLSDNDCFNISQGLASQPASSYSSKDYLSMDTPKTTKGTPLDLFDAADNVTGVDARLTYSADAYFPYPKQIQMCWCFDGTDKIDCSVTVGDTLIRGLPTMNVHRWFAEESPLHRTPYLMPAKNNFAHYGPSPPRYWSKLKTPEDPSTPSPASRRLQENEEDTQEDSDGLETDPDAEKLIEKDTQDKEELEEQEGRQSVVDYGGKEEGAERRRLSSHIRETPEQLLTYLGADGKWYYHQGAWRPWMRLKEKDGGWDISGSSAPSAHTAPFLRADRVAVFADPHTCGQNETSWPFLDPFRNHAAGDDVIADAKSLASAYVTTQWSESKDMVVCYCPGTLYSCEKAGDFAFYVGKLGTAGPQYRAIFSRPHQPLAVHMHFNVREEEIVNKAYYWPGNTFQFRLIDLGEDCISDDLDWHASKLIGALWYCDPERCTPTGCVNPTVDTCTPRTPADFTDTFKQGTEETELNQQLINVPFVLWGRIFPDIKVTKPVAVCYNDRDAGAAHPTWEYHSKARVADILIRGPIWEGPSTAGVPRDLTFPDGLPTTFSPFRVRLYGTGFLPTSHIIFIPDTDNCGQLVPKYKEEREKPLVLKRGLDLAELDTIGVPSVQEADRIEAATGYRPEEVLTFKPMYVRDPGRFKICYWDGDEVALDYKKVYRVSNAREVDPYNPSSLNNPNYCPPLNIAARSSTEEKTYVSFEECKYDQTALWNVEVSGPYNPQAETFKRAAKGAFEMVIRGHHLPASGSIILLDKLRGRGCGKDFMPDIVEIIKMDADSDYDGLLKPDRTELTFS</sequence>
<name>A0A0G4HIN8_9ALVE</name>
<dbReference type="EMBL" id="CDMZ01002794">
    <property type="protein sequence ID" value="CEM43929.1"/>
    <property type="molecule type" value="Genomic_DNA"/>
</dbReference>
<dbReference type="PhylomeDB" id="A0A0G4HIN8"/>
<gene>
    <name evidence="2" type="ORF">Cvel_27922</name>
</gene>